<dbReference type="RefSeq" id="XP_033656675.1">
    <property type="nucleotide sequence ID" value="XM_033793929.1"/>
</dbReference>
<feature type="compositionally biased region" description="Pro residues" evidence="8">
    <location>
        <begin position="1090"/>
        <end position="1102"/>
    </location>
</feature>
<dbReference type="SMART" id="SM00119">
    <property type="entry name" value="HECTc"/>
    <property type="match status" value="1"/>
</dbReference>
<dbReference type="InterPro" id="IPR000569">
    <property type="entry name" value="HECT_dom"/>
</dbReference>
<feature type="compositionally biased region" description="Polar residues" evidence="8">
    <location>
        <begin position="1295"/>
        <end position="1308"/>
    </location>
</feature>
<proteinExistence type="inferred from homology"/>
<dbReference type="SUPFAM" id="SSF56204">
    <property type="entry name" value="Hect, E3 ligase catalytic domain"/>
    <property type="match status" value="1"/>
</dbReference>
<dbReference type="PANTHER" id="PTHR45670">
    <property type="entry name" value="E3 UBIQUITIN-PROTEIN LIGASE TRIP12"/>
    <property type="match status" value="1"/>
</dbReference>
<feature type="coiled-coil region" evidence="7">
    <location>
        <begin position="816"/>
        <end position="843"/>
    </location>
</feature>
<dbReference type="Gene3D" id="3.30.2410.10">
    <property type="entry name" value="Hect, E3 ligase catalytic domain"/>
    <property type="match status" value="1"/>
</dbReference>
<dbReference type="Proteomes" id="UP000800097">
    <property type="component" value="Unassembled WGS sequence"/>
</dbReference>
<evidence type="ECO:0000259" key="9">
    <source>
        <dbReference type="PROSITE" id="PS50237"/>
    </source>
</evidence>
<dbReference type="PANTHER" id="PTHR45670:SF1">
    <property type="entry name" value="E3 UBIQUITIN-PROTEIN LIGASE HECTD1"/>
    <property type="match status" value="1"/>
</dbReference>
<keyword evidence="5 6" id="KW-0833">Ubl conjugation pathway</keyword>
<gene>
    <name evidence="10" type="ORF">EI97DRAFT_228258</name>
</gene>
<dbReference type="PROSITE" id="PS50237">
    <property type="entry name" value="HECT"/>
    <property type="match status" value="1"/>
</dbReference>
<evidence type="ECO:0000256" key="1">
    <source>
        <dbReference type="ARBA" id="ARBA00000885"/>
    </source>
</evidence>
<accession>A0A6A6JTQ2</accession>
<dbReference type="GO" id="GO:0000209">
    <property type="term" value="P:protein polyubiquitination"/>
    <property type="evidence" value="ECO:0007669"/>
    <property type="project" value="TreeGrafter"/>
</dbReference>
<feature type="domain" description="HECT" evidence="9">
    <location>
        <begin position="1480"/>
        <end position="1835"/>
    </location>
</feature>
<dbReference type="InterPro" id="IPR057948">
    <property type="entry name" value="TPR_TRIP12_N"/>
</dbReference>
<dbReference type="GO" id="GO:0043161">
    <property type="term" value="P:proteasome-mediated ubiquitin-dependent protein catabolic process"/>
    <property type="evidence" value="ECO:0007669"/>
    <property type="project" value="TreeGrafter"/>
</dbReference>
<dbReference type="OrthoDB" id="423283at2759"/>
<sequence length="1835" mass="200560">MSSSRLTRSAARRTAGAANGSHLNDPAPPPPPPPPPADPRPPSRKRKAAAREPTPEQAQDTIPAQRARGGRSKRSRLDTDAPLPASRSKKGKAKLDTSMEPGPSGEPSEPIPTETPQASASARGKSGRKNAGQGTFTETSPAYLHSDPFAASATPTSSGRASRKTPTSPAKDVDMEETPGARNEGHEMDEDSHDEGAHGAWDEDDEDDFDHTSDPFRGLANIPALRAFTGIYSGQQARFRKYLEQLRSKDPSLQFIALQELSETLLLVPEDALTGNFPSDQFVKELVALMEPSEFGEENPNLMLLACRCLANLMEAIPAATANVVYGGAVPVLCSTLLQMQFIDVAEQCLSTLEKISVEFPASIVREGGLSASLSYLEFFHTSTQRTAVTTAANCCRNIPEDSFDTVRDVMPILKNILSNSDPKVVEQGCICISRIVQSFRHYDGKLEELVSPDLLEAILRLLLPGTTNLVGENIHTMFLQVLAYTARASPSRSAELFKMNIVETLFQILTGVSPPPASDNTPTKIDSIMVMQALIHRPKDQVYETLNVICELLPDVPKDGLHYLEGLFDAGYPGTRHPPLSRAGRSANETRIKLLEGCKPEVKRFAVVLFPTLTDAYSSTVNLGVRQKVLTAQLKMLSNLDVDILEEALRTVPYASYLAAIFSQQDHPSLVTYALQAAEILLARLGSIYRYQFYREGVISQISALAERPLKNSASLPVHVQRGGGDSDTGDNETEDGVEHAGGEDSVVEVLSEHEEEEHEADHDEEEHEHSDHHGEEDDDTESDSSSGGYSSQPMPNIEDIITLRARKFIELHENESVKEVKEKASRIMEELKSLANELRRCVLEKGAANCKELFTRLAAHFDGDALDGITTYELMTSGIVDVLLEIFEPRHGVDVRSVFLETFMGSSTANTVNPSGHSSPETPFSVLVSKLQDLLSRAEHFEVVTVHQSSYDGRASAASVLTKQVRLKLVGDEDSGVPKAYRNILVSIHAIATFKALDDYLRPRFSLAERPRSSNRDTLAAYAAALAGGRALPPPQTPQTPAESRSRSSTKKPSKSKPSGSATDGQAGSSSGAQQKPRRSSRRQQTQGPPPPPPPPPAPAQEPSNQEPLECADEERLSDEDSLDDQAALNALVDDLDDAIEEDAPDPSAVNVEVASTGKVTARKEDGTRIATPVQGQTPVRSSPAERAHSALRGQPPPSLAGAAGLRQALGGVSGLLSQVAAAQSTPSDFHLEFSINGRPIPHDTTIYRAVHFSDAQPGDGSHRTVWNAIHTINVRKVSGPAPTESSLFAAPESSTPGKSGLPTSLDQNPVASGILRLLSILHGLNCNLDDVVIDKGEHLVFHAEPLSQFVNPKLTAKLNRQLEEPLIVASNCLPSWSGDLARYFPFLFPFETRHLFLQSTAFGYSRAMKRWQNSQTTQDNGRHRDDRTAFLGRLQRQKIRVSRTRILESALKVMESFGSSPASLEIEYFDEVGTGLGPTLEFYSSASKEFSKRKLKLWRENETDENDEYAFGTRGLFPAPMSAAYAETEEGKRHLQLFKMLGKFVARSMLDNRIIDVSFNPTFFRIGDGTAPVAPSLGAVKSVDRDLARSLKLLKRFAQARQQIEADSTLSEAEKMEAKSNIKIDGVSVEDLGLDFTVPGYPIELIENGEQQSVTIDNVDLYVEKVIDYTLGCGVQRQVDAFRAGFSQVFDYSSLKAFTPDELVMLFGRVEEDWSVETLMDAIKADHGYNLDSKTVRNLLQVMSEYSPAERRDFLQFTTGSPKLPIGGFKKLHPMFTVVCKPSEAPLTSDDYLPSVMTCANYLKMPDYSTIDVLRQKLAVAIKEGQGAFHLS</sequence>
<dbReference type="Gene3D" id="3.90.1750.10">
    <property type="entry name" value="Hect, E3 ligase catalytic domains"/>
    <property type="match status" value="1"/>
</dbReference>
<evidence type="ECO:0000256" key="8">
    <source>
        <dbReference type="SAM" id="MobiDB-lite"/>
    </source>
</evidence>
<dbReference type="EMBL" id="ML986487">
    <property type="protein sequence ID" value="KAF2279136.1"/>
    <property type="molecule type" value="Genomic_DNA"/>
</dbReference>
<feature type="compositionally biased region" description="Low complexity" evidence="8">
    <location>
        <begin position="100"/>
        <end position="116"/>
    </location>
</feature>
<protein>
    <recommendedName>
        <fullName evidence="3">HECT-type E3 ubiquitin transferase</fullName>
        <ecNumber evidence="3">2.3.2.26</ecNumber>
    </recommendedName>
</protein>
<keyword evidence="4" id="KW-0808">Transferase</keyword>
<evidence type="ECO:0000256" key="3">
    <source>
        <dbReference type="ARBA" id="ARBA00012485"/>
    </source>
</evidence>
<feature type="compositionally biased region" description="Polar residues" evidence="8">
    <location>
        <begin position="153"/>
        <end position="168"/>
    </location>
</feature>
<feature type="active site" description="Glycyl thioester intermediate" evidence="6">
    <location>
        <position position="1802"/>
    </location>
</feature>
<feature type="region of interest" description="Disordered" evidence="8">
    <location>
        <begin position="717"/>
        <end position="798"/>
    </location>
</feature>
<dbReference type="GO" id="GO:0016607">
    <property type="term" value="C:nuclear speck"/>
    <property type="evidence" value="ECO:0007669"/>
    <property type="project" value="TreeGrafter"/>
</dbReference>
<dbReference type="Gene3D" id="3.30.2160.10">
    <property type="entry name" value="Hect, E3 ligase catalytic domain"/>
    <property type="match status" value="1"/>
</dbReference>
<name>A0A6A6JTQ2_WESOR</name>
<feature type="region of interest" description="Disordered" evidence="8">
    <location>
        <begin position="1029"/>
        <end position="1124"/>
    </location>
</feature>
<keyword evidence="7" id="KW-0175">Coiled coil</keyword>
<dbReference type="Pfam" id="PF00632">
    <property type="entry name" value="HECT"/>
    <property type="match status" value="1"/>
</dbReference>
<feature type="compositionally biased region" description="Acidic residues" evidence="8">
    <location>
        <begin position="755"/>
        <end position="768"/>
    </location>
</feature>
<feature type="region of interest" description="Disordered" evidence="8">
    <location>
        <begin position="1"/>
        <end position="213"/>
    </location>
</feature>
<feature type="compositionally biased region" description="Low complexity" evidence="8">
    <location>
        <begin position="1"/>
        <end position="21"/>
    </location>
</feature>
<reference evidence="10" key="1">
    <citation type="journal article" date="2020" name="Stud. Mycol.">
        <title>101 Dothideomycetes genomes: a test case for predicting lifestyles and emergence of pathogens.</title>
        <authorList>
            <person name="Haridas S."/>
            <person name="Albert R."/>
            <person name="Binder M."/>
            <person name="Bloem J."/>
            <person name="Labutti K."/>
            <person name="Salamov A."/>
            <person name="Andreopoulos B."/>
            <person name="Baker S."/>
            <person name="Barry K."/>
            <person name="Bills G."/>
            <person name="Bluhm B."/>
            <person name="Cannon C."/>
            <person name="Castanera R."/>
            <person name="Culley D."/>
            <person name="Daum C."/>
            <person name="Ezra D."/>
            <person name="Gonzalez J."/>
            <person name="Henrissat B."/>
            <person name="Kuo A."/>
            <person name="Liang C."/>
            <person name="Lipzen A."/>
            <person name="Lutzoni F."/>
            <person name="Magnuson J."/>
            <person name="Mondo S."/>
            <person name="Nolan M."/>
            <person name="Ohm R."/>
            <person name="Pangilinan J."/>
            <person name="Park H.-J."/>
            <person name="Ramirez L."/>
            <person name="Alfaro M."/>
            <person name="Sun H."/>
            <person name="Tritt A."/>
            <person name="Yoshinaga Y."/>
            <person name="Zwiers L.-H."/>
            <person name="Turgeon B."/>
            <person name="Goodwin S."/>
            <person name="Spatafora J."/>
            <person name="Crous P."/>
            <person name="Grigoriev I."/>
        </authorList>
    </citation>
    <scope>NUCLEOTIDE SEQUENCE</scope>
    <source>
        <strain evidence="10">CBS 379.55</strain>
    </source>
</reference>
<evidence type="ECO:0000256" key="5">
    <source>
        <dbReference type="ARBA" id="ARBA00022786"/>
    </source>
</evidence>
<evidence type="ECO:0000256" key="2">
    <source>
        <dbReference type="ARBA" id="ARBA00006331"/>
    </source>
</evidence>
<dbReference type="CDD" id="cd00078">
    <property type="entry name" value="HECTc"/>
    <property type="match status" value="1"/>
</dbReference>
<evidence type="ECO:0000313" key="10">
    <source>
        <dbReference type="EMBL" id="KAF2279136.1"/>
    </source>
</evidence>
<comment type="catalytic activity">
    <reaction evidence="1">
        <text>S-ubiquitinyl-[E2 ubiquitin-conjugating enzyme]-L-cysteine + [acceptor protein]-L-lysine = [E2 ubiquitin-conjugating enzyme]-L-cysteine + N(6)-ubiquitinyl-[acceptor protein]-L-lysine.</text>
        <dbReference type="EC" id="2.3.2.26"/>
    </reaction>
</comment>
<organism evidence="10 11">
    <name type="scientific">Westerdykella ornata</name>
    <dbReference type="NCBI Taxonomy" id="318751"/>
    <lineage>
        <taxon>Eukaryota</taxon>
        <taxon>Fungi</taxon>
        <taxon>Dikarya</taxon>
        <taxon>Ascomycota</taxon>
        <taxon>Pezizomycotina</taxon>
        <taxon>Dothideomycetes</taxon>
        <taxon>Pleosporomycetidae</taxon>
        <taxon>Pleosporales</taxon>
        <taxon>Sporormiaceae</taxon>
        <taxon>Westerdykella</taxon>
    </lineage>
</organism>
<dbReference type="InterPro" id="IPR045322">
    <property type="entry name" value="HECTD1/TRIP12-like"/>
</dbReference>
<dbReference type="EC" id="2.3.2.26" evidence="3"/>
<dbReference type="InterPro" id="IPR011989">
    <property type="entry name" value="ARM-like"/>
</dbReference>
<evidence type="ECO:0000256" key="4">
    <source>
        <dbReference type="ARBA" id="ARBA00022679"/>
    </source>
</evidence>
<feature type="compositionally biased region" description="Pro residues" evidence="8">
    <location>
        <begin position="26"/>
        <end position="40"/>
    </location>
</feature>
<evidence type="ECO:0000256" key="7">
    <source>
        <dbReference type="SAM" id="Coils"/>
    </source>
</evidence>
<dbReference type="GeneID" id="54547104"/>
<comment type="similarity">
    <text evidence="2">Belongs to the UPL family. K-HECT subfamily.</text>
</comment>
<evidence type="ECO:0000313" key="11">
    <source>
        <dbReference type="Proteomes" id="UP000800097"/>
    </source>
</evidence>
<dbReference type="SUPFAM" id="SSF48371">
    <property type="entry name" value="ARM repeat"/>
    <property type="match status" value="1"/>
</dbReference>
<feature type="region of interest" description="Disordered" evidence="8">
    <location>
        <begin position="1176"/>
        <end position="1205"/>
    </location>
</feature>
<dbReference type="InterPro" id="IPR016024">
    <property type="entry name" value="ARM-type_fold"/>
</dbReference>
<feature type="compositionally biased region" description="Acidic residues" evidence="8">
    <location>
        <begin position="1112"/>
        <end position="1124"/>
    </location>
</feature>
<evidence type="ECO:0000256" key="6">
    <source>
        <dbReference type="PROSITE-ProRule" id="PRU00104"/>
    </source>
</evidence>
<dbReference type="Pfam" id="PF25579">
    <property type="entry name" value="TPR_TRIP12_N"/>
    <property type="match status" value="1"/>
</dbReference>
<dbReference type="InterPro" id="IPR035983">
    <property type="entry name" value="Hect_E3_ubiquitin_ligase"/>
</dbReference>
<feature type="compositionally biased region" description="Polar residues" evidence="8">
    <location>
        <begin position="1064"/>
        <end position="1074"/>
    </location>
</feature>
<dbReference type="GO" id="GO:0061630">
    <property type="term" value="F:ubiquitin protein ligase activity"/>
    <property type="evidence" value="ECO:0007669"/>
    <property type="project" value="UniProtKB-EC"/>
</dbReference>
<keyword evidence="11" id="KW-1185">Reference proteome</keyword>
<dbReference type="Gene3D" id="1.25.10.10">
    <property type="entry name" value="Leucine-rich Repeat Variant"/>
    <property type="match status" value="1"/>
</dbReference>
<feature type="region of interest" description="Disordered" evidence="8">
    <location>
        <begin position="1286"/>
        <end position="1308"/>
    </location>
</feature>